<keyword evidence="4" id="KW-1185">Reference proteome</keyword>
<feature type="transmembrane region" description="Helical" evidence="2">
    <location>
        <begin position="255"/>
        <end position="276"/>
    </location>
</feature>
<proteinExistence type="predicted"/>
<dbReference type="WBParaSite" id="GPLIN_000782400">
    <property type="protein sequence ID" value="GPLIN_000782400"/>
    <property type="gene ID" value="GPLIN_000782400"/>
</dbReference>
<reference evidence="4" key="1">
    <citation type="submission" date="2013-12" db="EMBL/GenBank/DDBJ databases">
        <authorList>
            <person name="Aslett M."/>
        </authorList>
    </citation>
    <scope>NUCLEOTIDE SEQUENCE [LARGE SCALE GENOMIC DNA]</scope>
    <source>
        <strain evidence="4">Lindley</strain>
    </source>
</reference>
<dbReference type="AlphaFoldDB" id="A0A183C4N0"/>
<evidence type="ECO:0000313" key="4">
    <source>
        <dbReference type="Proteomes" id="UP000050741"/>
    </source>
</evidence>
<dbReference type="Proteomes" id="UP000050741">
    <property type="component" value="Unassembled WGS sequence"/>
</dbReference>
<sequence length="282" mass="30472">MKEIATSFLLFVITVYLLGCCTGLECKIGSLSNNTIGTCPVRSTHCSAVTCTRAASASASGYAYIHWNCAPFRDDYNCAKTIKEIHEEGNITNVQCRCDYGEKLKDLTNVQYELPTVPYEKIAPQTLNCKKGGFDSKGYGSTLSGECTDDEDNYCVMASCAKGNEHVRMQWGCWPNTSCAAISTEMGSFVNAAVTCQCLFGKAGANMANENFTREMMTTTTATTTATATKKSLATKTEKPTTTTETNLGTRPSTFYKVAIVMIGAIFVCAHSMLIGHHLNAA</sequence>
<feature type="signal peptide" evidence="3">
    <location>
        <begin position="1"/>
        <end position="23"/>
    </location>
</feature>
<feature type="chain" id="PRO_5008147046" evidence="3">
    <location>
        <begin position="24"/>
        <end position="282"/>
    </location>
</feature>
<organism evidence="4 5">
    <name type="scientific">Globodera pallida</name>
    <name type="common">Potato cyst nematode worm</name>
    <name type="synonym">Heterodera pallida</name>
    <dbReference type="NCBI Taxonomy" id="36090"/>
    <lineage>
        <taxon>Eukaryota</taxon>
        <taxon>Metazoa</taxon>
        <taxon>Ecdysozoa</taxon>
        <taxon>Nematoda</taxon>
        <taxon>Chromadorea</taxon>
        <taxon>Rhabditida</taxon>
        <taxon>Tylenchina</taxon>
        <taxon>Tylenchomorpha</taxon>
        <taxon>Tylenchoidea</taxon>
        <taxon>Heteroderidae</taxon>
        <taxon>Heteroderinae</taxon>
        <taxon>Globodera</taxon>
    </lineage>
</organism>
<evidence type="ECO:0000256" key="2">
    <source>
        <dbReference type="SAM" id="Phobius"/>
    </source>
</evidence>
<keyword evidence="2" id="KW-1133">Transmembrane helix</keyword>
<evidence type="ECO:0000313" key="5">
    <source>
        <dbReference type="WBParaSite" id="GPLIN_000782400"/>
    </source>
</evidence>
<evidence type="ECO:0000256" key="1">
    <source>
        <dbReference type="SAM" id="MobiDB-lite"/>
    </source>
</evidence>
<keyword evidence="2" id="KW-0472">Membrane</keyword>
<feature type="region of interest" description="Disordered" evidence="1">
    <location>
        <begin position="227"/>
        <end position="246"/>
    </location>
</feature>
<keyword evidence="2" id="KW-0812">Transmembrane</keyword>
<reference evidence="4" key="2">
    <citation type="submission" date="2014-05" db="EMBL/GenBank/DDBJ databases">
        <title>The genome and life-stage specific transcriptomes of Globodera pallida elucidate key aspects of plant parasitism by a cyst nematode.</title>
        <authorList>
            <person name="Cotton J.A."/>
            <person name="Lilley C.J."/>
            <person name="Jones L.M."/>
            <person name="Kikuchi T."/>
            <person name="Reid A.J."/>
            <person name="Thorpe P."/>
            <person name="Tsai I.J."/>
            <person name="Beasley H."/>
            <person name="Blok V."/>
            <person name="Cock P.J.A."/>
            <person name="Van den Akker S.E."/>
            <person name="Holroyd N."/>
            <person name="Hunt M."/>
            <person name="Mantelin S."/>
            <person name="Naghra H."/>
            <person name="Pain A."/>
            <person name="Palomares-Rius J.E."/>
            <person name="Zarowiecki M."/>
            <person name="Berriman M."/>
            <person name="Jones J.T."/>
            <person name="Urwin P.E."/>
        </authorList>
    </citation>
    <scope>NUCLEOTIDE SEQUENCE [LARGE SCALE GENOMIC DNA]</scope>
    <source>
        <strain evidence="4">Lindley</strain>
    </source>
</reference>
<name>A0A183C4N0_GLOPA</name>
<evidence type="ECO:0000256" key="3">
    <source>
        <dbReference type="SAM" id="SignalP"/>
    </source>
</evidence>
<keyword evidence="3" id="KW-0732">Signal</keyword>
<protein>
    <submittedName>
        <fullName evidence="5">Activin_recp domain-containing protein</fullName>
    </submittedName>
</protein>
<accession>A0A183C4N0</accession>
<reference evidence="5" key="3">
    <citation type="submission" date="2016-06" db="UniProtKB">
        <authorList>
            <consortium name="WormBaseParasite"/>
        </authorList>
    </citation>
    <scope>IDENTIFICATION</scope>
</reference>